<accession>A0A6A6WWP0</accession>
<dbReference type="GO" id="GO:0046872">
    <property type="term" value="F:metal ion binding"/>
    <property type="evidence" value="ECO:0007669"/>
    <property type="project" value="UniProtKB-KW"/>
</dbReference>
<dbReference type="EMBL" id="MU002227">
    <property type="protein sequence ID" value="KAF2788318.1"/>
    <property type="molecule type" value="Genomic_DNA"/>
</dbReference>
<feature type="transmembrane region" description="Helical" evidence="7">
    <location>
        <begin position="139"/>
        <end position="158"/>
    </location>
</feature>
<keyword evidence="3 7" id="KW-0812">Transmembrane</keyword>
<dbReference type="AlphaFoldDB" id="A0A6A6WWP0"/>
<feature type="transmembrane region" description="Helical" evidence="7">
    <location>
        <begin position="165"/>
        <end position="184"/>
    </location>
</feature>
<feature type="binding site" evidence="6">
    <location>
        <position position="267"/>
    </location>
    <ligand>
        <name>Zn(2+)</name>
        <dbReference type="ChEBI" id="CHEBI:29105"/>
    </ligand>
</feature>
<comment type="similarity">
    <text evidence="2">Belongs to the ADIPOR family.</text>
</comment>
<dbReference type="GO" id="GO:0038023">
    <property type="term" value="F:signaling receptor activity"/>
    <property type="evidence" value="ECO:0007669"/>
    <property type="project" value="TreeGrafter"/>
</dbReference>
<comment type="subcellular location">
    <subcellularLocation>
        <location evidence="1">Membrane</location>
        <topology evidence="1">Multi-pass membrane protein</topology>
    </subcellularLocation>
</comment>
<feature type="transmembrane region" description="Helical" evidence="7">
    <location>
        <begin position="228"/>
        <end position="249"/>
    </location>
</feature>
<sequence length="310" mass="34635">MEIAKDAVSKISAKEKELEKKLVVLWDELPAWQKDNHYILSGYRPQSNSYVVSGKSLGYIHNETVNIYSHLIGAMLALISGITSYHVLQPRYETATKEDVLVFSCYFLGAVACLGMSATYHTIQNHSPEVSSFGNKLDYLGIVFLIWGSFIPVLYYAFQAEPQLIKTYWTMITTLAAGTSVVSVHPRFRTPALRPFRALMFVLMGLSAVVPVLHGIKIYGLDQLRKTIGLDWVVLEGVLYIAGAGLYAARFPERVKPGAFDIWGSSHQIFHVLVVLAAASHLVGLVKAFDYEHSQRSGAVYLEFLQKIWS</sequence>
<name>A0A6A6WWP0_9PLEO</name>
<proteinExistence type="inferred from homology"/>
<feature type="binding site" evidence="6">
    <location>
        <position position="121"/>
    </location>
    <ligand>
        <name>Zn(2+)</name>
        <dbReference type="ChEBI" id="CHEBI:29105"/>
    </ligand>
</feature>
<evidence type="ECO:0000256" key="7">
    <source>
        <dbReference type="SAM" id="Phobius"/>
    </source>
</evidence>
<keyword evidence="6" id="KW-0862">Zinc</keyword>
<protein>
    <submittedName>
        <fullName evidence="8">HlyIII-domain-containing protein</fullName>
    </submittedName>
</protein>
<dbReference type="PANTHER" id="PTHR20855">
    <property type="entry name" value="ADIPOR/PROGESTIN RECEPTOR-RELATED"/>
    <property type="match status" value="1"/>
</dbReference>
<evidence type="ECO:0000256" key="5">
    <source>
        <dbReference type="ARBA" id="ARBA00023136"/>
    </source>
</evidence>
<evidence type="ECO:0000256" key="2">
    <source>
        <dbReference type="ARBA" id="ARBA00007018"/>
    </source>
</evidence>
<dbReference type="OrthoDB" id="529367at2759"/>
<feature type="transmembrane region" description="Helical" evidence="7">
    <location>
        <begin position="196"/>
        <end position="216"/>
    </location>
</feature>
<organism evidence="8 9">
    <name type="scientific">Melanomma pulvis-pyrius CBS 109.77</name>
    <dbReference type="NCBI Taxonomy" id="1314802"/>
    <lineage>
        <taxon>Eukaryota</taxon>
        <taxon>Fungi</taxon>
        <taxon>Dikarya</taxon>
        <taxon>Ascomycota</taxon>
        <taxon>Pezizomycotina</taxon>
        <taxon>Dothideomycetes</taxon>
        <taxon>Pleosporomycetidae</taxon>
        <taxon>Pleosporales</taxon>
        <taxon>Melanommataceae</taxon>
        <taxon>Melanomma</taxon>
    </lineage>
</organism>
<feature type="transmembrane region" description="Helical" evidence="7">
    <location>
        <begin position="269"/>
        <end position="289"/>
    </location>
</feature>
<feature type="transmembrane region" description="Helical" evidence="7">
    <location>
        <begin position="67"/>
        <end position="88"/>
    </location>
</feature>
<evidence type="ECO:0000256" key="6">
    <source>
        <dbReference type="PIRSR" id="PIRSR604254-1"/>
    </source>
</evidence>
<dbReference type="Proteomes" id="UP000799757">
    <property type="component" value="Unassembled WGS sequence"/>
</dbReference>
<feature type="binding site" evidence="6">
    <location>
        <position position="271"/>
    </location>
    <ligand>
        <name>Zn(2+)</name>
        <dbReference type="ChEBI" id="CHEBI:29105"/>
    </ligand>
</feature>
<keyword evidence="4 7" id="KW-1133">Transmembrane helix</keyword>
<dbReference type="InterPro" id="IPR004254">
    <property type="entry name" value="AdipoR/HlyIII-related"/>
</dbReference>
<reference evidence="8" key="1">
    <citation type="journal article" date="2020" name="Stud. Mycol.">
        <title>101 Dothideomycetes genomes: a test case for predicting lifestyles and emergence of pathogens.</title>
        <authorList>
            <person name="Haridas S."/>
            <person name="Albert R."/>
            <person name="Binder M."/>
            <person name="Bloem J."/>
            <person name="Labutti K."/>
            <person name="Salamov A."/>
            <person name="Andreopoulos B."/>
            <person name="Baker S."/>
            <person name="Barry K."/>
            <person name="Bills G."/>
            <person name="Bluhm B."/>
            <person name="Cannon C."/>
            <person name="Castanera R."/>
            <person name="Culley D."/>
            <person name="Daum C."/>
            <person name="Ezra D."/>
            <person name="Gonzalez J."/>
            <person name="Henrissat B."/>
            <person name="Kuo A."/>
            <person name="Liang C."/>
            <person name="Lipzen A."/>
            <person name="Lutzoni F."/>
            <person name="Magnuson J."/>
            <person name="Mondo S."/>
            <person name="Nolan M."/>
            <person name="Ohm R."/>
            <person name="Pangilinan J."/>
            <person name="Park H.-J."/>
            <person name="Ramirez L."/>
            <person name="Alfaro M."/>
            <person name="Sun H."/>
            <person name="Tritt A."/>
            <person name="Yoshinaga Y."/>
            <person name="Zwiers L.-H."/>
            <person name="Turgeon B."/>
            <person name="Goodwin S."/>
            <person name="Spatafora J."/>
            <person name="Crous P."/>
            <person name="Grigoriev I."/>
        </authorList>
    </citation>
    <scope>NUCLEOTIDE SEQUENCE</scope>
    <source>
        <strain evidence="8">CBS 109.77</strain>
    </source>
</reference>
<evidence type="ECO:0000313" key="9">
    <source>
        <dbReference type="Proteomes" id="UP000799757"/>
    </source>
</evidence>
<evidence type="ECO:0000256" key="1">
    <source>
        <dbReference type="ARBA" id="ARBA00004141"/>
    </source>
</evidence>
<dbReference type="GO" id="GO:0016020">
    <property type="term" value="C:membrane"/>
    <property type="evidence" value="ECO:0007669"/>
    <property type="project" value="UniProtKB-SubCell"/>
</dbReference>
<feature type="transmembrane region" description="Helical" evidence="7">
    <location>
        <begin position="100"/>
        <end position="119"/>
    </location>
</feature>
<keyword evidence="5 7" id="KW-0472">Membrane</keyword>
<keyword evidence="6" id="KW-0479">Metal-binding</keyword>
<keyword evidence="9" id="KW-1185">Reference proteome</keyword>
<dbReference type="Pfam" id="PF03006">
    <property type="entry name" value="HlyIII"/>
    <property type="match status" value="1"/>
</dbReference>
<dbReference type="PANTHER" id="PTHR20855:SF52">
    <property type="entry name" value="ADIPONECTIN RECEPTOR PROTEIN"/>
    <property type="match status" value="1"/>
</dbReference>
<evidence type="ECO:0000256" key="3">
    <source>
        <dbReference type="ARBA" id="ARBA00022692"/>
    </source>
</evidence>
<dbReference type="GO" id="GO:0006882">
    <property type="term" value="P:intracellular zinc ion homeostasis"/>
    <property type="evidence" value="ECO:0007669"/>
    <property type="project" value="TreeGrafter"/>
</dbReference>
<evidence type="ECO:0000256" key="4">
    <source>
        <dbReference type="ARBA" id="ARBA00022989"/>
    </source>
</evidence>
<evidence type="ECO:0000313" key="8">
    <source>
        <dbReference type="EMBL" id="KAF2788318.1"/>
    </source>
</evidence>
<gene>
    <name evidence="8" type="ORF">K505DRAFT_315108</name>
</gene>